<evidence type="ECO:0000313" key="2">
    <source>
        <dbReference type="Proteomes" id="UP000605846"/>
    </source>
</evidence>
<proteinExistence type="predicted"/>
<organism evidence="1 2">
    <name type="scientific">Apophysomyces ossiformis</name>
    <dbReference type="NCBI Taxonomy" id="679940"/>
    <lineage>
        <taxon>Eukaryota</taxon>
        <taxon>Fungi</taxon>
        <taxon>Fungi incertae sedis</taxon>
        <taxon>Mucoromycota</taxon>
        <taxon>Mucoromycotina</taxon>
        <taxon>Mucoromycetes</taxon>
        <taxon>Mucorales</taxon>
        <taxon>Mucorineae</taxon>
        <taxon>Mucoraceae</taxon>
        <taxon>Apophysomyces</taxon>
    </lineage>
</organism>
<comment type="caution">
    <text evidence="1">The sequence shown here is derived from an EMBL/GenBank/DDBJ whole genome shotgun (WGS) entry which is preliminary data.</text>
</comment>
<dbReference type="EMBL" id="JABAYA010000324">
    <property type="protein sequence ID" value="KAF7720987.1"/>
    <property type="molecule type" value="Genomic_DNA"/>
</dbReference>
<sequence>MENSTNVETNATIANILDELVQQLYQEFARKFRLEEQTRQERGTRLPLPQEVLEEMEQFSMTELSNKLKRYTRDLQQYDGNDWTTTEYVNDSFVPQLKKH</sequence>
<dbReference type="OrthoDB" id="2288597at2759"/>
<dbReference type="AlphaFoldDB" id="A0A8H7BH74"/>
<accession>A0A8H7BH74</accession>
<dbReference type="Proteomes" id="UP000605846">
    <property type="component" value="Unassembled WGS sequence"/>
</dbReference>
<reference evidence="1" key="1">
    <citation type="submission" date="2020-01" db="EMBL/GenBank/DDBJ databases">
        <title>Genome Sequencing of Three Apophysomyces-Like Fungal Strains Confirms a Novel Fungal Genus in the Mucoromycota with divergent Burkholderia-like Endosymbiotic Bacteria.</title>
        <authorList>
            <person name="Stajich J.E."/>
            <person name="Macias A.M."/>
            <person name="Carter-House D."/>
            <person name="Lovett B."/>
            <person name="Kasson L.R."/>
            <person name="Berry K."/>
            <person name="Grigoriev I."/>
            <person name="Chang Y."/>
            <person name="Spatafora J."/>
            <person name="Kasson M.T."/>
        </authorList>
    </citation>
    <scope>NUCLEOTIDE SEQUENCE</scope>
    <source>
        <strain evidence="1">NRRL A-21654</strain>
    </source>
</reference>
<gene>
    <name evidence="1" type="ORF">EC973_005649</name>
</gene>
<protein>
    <submittedName>
        <fullName evidence="1">Uncharacterized protein</fullName>
    </submittedName>
</protein>
<name>A0A8H7BH74_9FUNG</name>
<keyword evidence="2" id="KW-1185">Reference proteome</keyword>
<evidence type="ECO:0000313" key="1">
    <source>
        <dbReference type="EMBL" id="KAF7720987.1"/>
    </source>
</evidence>